<dbReference type="PANTHER" id="PTHR30477">
    <property type="entry name" value="ABC-TRANSPORTER METAL-BINDING PROTEIN"/>
    <property type="match status" value="1"/>
</dbReference>
<gene>
    <name evidence="8" type="ORF">RYS15_06240</name>
</gene>
<dbReference type="SUPFAM" id="SSF81345">
    <property type="entry name" value="ABC transporter involved in vitamin B12 uptake, BtuC"/>
    <property type="match status" value="1"/>
</dbReference>
<evidence type="ECO:0000256" key="6">
    <source>
        <dbReference type="RuleBase" id="RU003943"/>
    </source>
</evidence>
<dbReference type="EMBL" id="JAWIIJ010000003">
    <property type="protein sequence ID" value="MDV2078275.1"/>
    <property type="molecule type" value="Genomic_DNA"/>
</dbReference>
<evidence type="ECO:0000256" key="4">
    <source>
        <dbReference type="ARBA" id="ARBA00022989"/>
    </source>
</evidence>
<keyword evidence="4 7" id="KW-1133">Transmembrane helix</keyword>
<dbReference type="RefSeq" id="WP_316973072.1">
    <property type="nucleotide sequence ID" value="NZ_JAWIIJ010000003.1"/>
</dbReference>
<evidence type="ECO:0000256" key="5">
    <source>
        <dbReference type="ARBA" id="ARBA00023136"/>
    </source>
</evidence>
<dbReference type="PANTHER" id="PTHR30477:SF19">
    <property type="entry name" value="METAL ABC TRANSPORTER PERMEASE"/>
    <property type="match status" value="1"/>
</dbReference>
<protein>
    <submittedName>
        <fullName evidence="8">Metal ABC transporter permease</fullName>
    </submittedName>
</protein>
<feature type="transmembrane region" description="Helical" evidence="7">
    <location>
        <begin position="93"/>
        <end position="110"/>
    </location>
</feature>
<evidence type="ECO:0000256" key="2">
    <source>
        <dbReference type="ARBA" id="ARBA00008034"/>
    </source>
</evidence>
<dbReference type="Pfam" id="PF00950">
    <property type="entry name" value="ABC-3"/>
    <property type="match status" value="1"/>
</dbReference>
<feature type="transmembrane region" description="Helical" evidence="7">
    <location>
        <begin position="130"/>
        <end position="149"/>
    </location>
</feature>
<comment type="subcellular location">
    <subcellularLocation>
        <location evidence="6">Cell membrane</location>
        <topology evidence="6">Multi-pass membrane protein</topology>
    </subcellularLocation>
    <subcellularLocation>
        <location evidence="1">Membrane</location>
        <topology evidence="1">Multi-pass membrane protein</topology>
    </subcellularLocation>
</comment>
<comment type="caution">
    <text evidence="8">The sequence shown here is derived from an EMBL/GenBank/DDBJ whole genome shotgun (WGS) entry which is preliminary data.</text>
</comment>
<keyword evidence="3 6" id="KW-0812">Transmembrane</keyword>
<evidence type="ECO:0000313" key="9">
    <source>
        <dbReference type="Proteomes" id="UP001269819"/>
    </source>
</evidence>
<accession>A0ABU3VVT9</accession>
<evidence type="ECO:0000256" key="1">
    <source>
        <dbReference type="ARBA" id="ARBA00004141"/>
    </source>
</evidence>
<evidence type="ECO:0000313" key="8">
    <source>
        <dbReference type="EMBL" id="MDV2078275.1"/>
    </source>
</evidence>
<comment type="similarity">
    <text evidence="2 6">Belongs to the ABC-3 integral membrane protein family.</text>
</comment>
<feature type="transmembrane region" description="Helical" evidence="7">
    <location>
        <begin position="64"/>
        <end position="84"/>
    </location>
</feature>
<dbReference type="InterPro" id="IPR037294">
    <property type="entry name" value="ABC_BtuC-like"/>
</dbReference>
<dbReference type="Proteomes" id="UP001269819">
    <property type="component" value="Unassembled WGS sequence"/>
</dbReference>
<keyword evidence="6" id="KW-0813">Transport</keyword>
<keyword evidence="9" id="KW-1185">Reference proteome</keyword>
<sequence>MSAEIMAWSWLLAPLAASLLITLALVPLGITVLQRGVVFADLAIAQWAALGALVGGTASLTLAGLPLTALAAALVCVALVHALVRNQPRHREALIGLLYVLGASLATLVVSQDPHGAQRLAQTLDGDLLWTTTGQLPALALMALLVQLWQHGLSHGWQQRLFLPLFAVAVAVAVTLAGIYVVFVSLIATPLVACARHGRSGGAVVACLAGHALGLALSATLDLPAGTCVVLATLTMASLWWLIGLRASVASDHPAAGHQTTRTSSPR</sequence>
<feature type="transmembrane region" description="Helical" evidence="7">
    <location>
        <begin position="161"/>
        <end position="183"/>
    </location>
</feature>
<feature type="transmembrane region" description="Helical" evidence="7">
    <location>
        <begin position="223"/>
        <end position="243"/>
    </location>
</feature>
<feature type="transmembrane region" description="Helical" evidence="7">
    <location>
        <begin position="6"/>
        <end position="26"/>
    </location>
</feature>
<dbReference type="InterPro" id="IPR001626">
    <property type="entry name" value="ABC_TroCD"/>
</dbReference>
<reference evidence="8 9" key="1">
    <citation type="submission" date="2023-10" db="EMBL/GenBank/DDBJ databases">
        <title>Characteristics and mechanism of a salt-tolerant marine origin heterotrophic nitrifying- aerobic denitrifying bacteria Marinobacter xestospongiae HN1.</title>
        <authorList>
            <person name="Qi R."/>
        </authorList>
    </citation>
    <scope>NUCLEOTIDE SEQUENCE [LARGE SCALE GENOMIC DNA]</scope>
    <source>
        <strain evidence="8 9">HN1</strain>
    </source>
</reference>
<name>A0ABU3VVT9_9GAMM</name>
<feature type="transmembrane region" description="Helical" evidence="7">
    <location>
        <begin position="38"/>
        <end position="58"/>
    </location>
</feature>
<organism evidence="8 9">
    <name type="scientific">Marinobacter xestospongiae</name>
    <dbReference type="NCBI Taxonomy" id="994319"/>
    <lineage>
        <taxon>Bacteria</taxon>
        <taxon>Pseudomonadati</taxon>
        <taxon>Pseudomonadota</taxon>
        <taxon>Gammaproteobacteria</taxon>
        <taxon>Pseudomonadales</taxon>
        <taxon>Marinobacteraceae</taxon>
        <taxon>Marinobacter</taxon>
    </lineage>
</organism>
<evidence type="ECO:0000256" key="3">
    <source>
        <dbReference type="ARBA" id="ARBA00022692"/>
    </source>
</evidence>
<keyword evidence="5 7" id="KW-0472">Membrane</keyword>
<proteinExistence type="inferred from homology"/>
<evidence type="ECO:0000256" key="7">
    <source>
        <dbReference type="SAM" id="Phobius"/>
    </source>
</evidence>